<reference evidence="2 3" key="1">
    <citation type="submission" date="2021-03" db="EMBL/GenBank/DDBJ databases">
        <title>Whole genome shotgun sequence of Actinoplanes toevensis NBRC 105298.</title>
        <authorList>
            <person name="Komaki H."/>
            <person name="Tamura T."/>
        </authorList>
    </citation>
    <scope>NUCLEOTIDE SEQUENCE [LARGE SCALE GENOMIC DNA]</scope>
    <source>
        <strain evidence="2 3">NBRC 105298</strain>
    </source>
</reference>
<dbReference type="EMBL" id="BOQN01000007">
    <property type="protein sequence ID" value="GIM88768.1"/>
    <property type="molecule type" value="Genomic_DNA"/>
</dbReference>
<dbReference type="RefSeq" id="WP_213004753.1">
    <property type="nucleotide sequence ID" value="NZ_BOQN01000007.1"/>
</dbReference>
<dbReference type="Proteomes" id="UP000677082">
    <property type="component" value="Unassembled WGS sequence"/>
</dbReference>
<comment type="caution">
    <text evidence="2">The sequence shown here is derived from an EMBL/GenBank/DDBJ whole genome shotgun (WGS) entry which is preliminary data.</text>
</comment>
<feature type="domain" description="DNA-binding phage zinc finger" evidence="1">
    <location>
        <begin position="84"/>
        <end position="131"/>
    </location>
</feature>
<sequence>MTTAIDTRTVALTWQSYDGNELVTRTVPVLPDGAADLAARFAEIPGIRNPRIDTTRTVELGDVPAPRYGWTEDERHEVPMFATGYAALAVRCPKCQSPGGMSCTSTGGGNRATVVTHKARFDRIAGWTNAVQEHAVLLVKAVGHHGWGRSDLFACFEAAAAPIPVKAEKAPTPKGVRLSEKQSEYIEIAVHYDPVGVLSCPTSHLHGEHEIRQSILALEAKGIIEWTGYSDDGYSRNARLTSFGWQVYRQHRLIIRRLDEAEVDRREAEAAR</sequence>
<keyword evidence="3" id="KW-1185">Reference proteome</keyword>
<dbReference type="AlphaFoldDB" id="A0A919T4L8"/>
<name>A0A919T4L8_9ACTN</name>
<dbReference type="Pfam" id="PF24623">
    <property type="entry name" value="Phage_zn_bind_8"/>
    <property type="match status" value="1"/>
</dbReference>
<evidence type="ECO:0000313" key="3">
    <source>
        <dbReference type="Proteomes" id="UP000677082"/>
    </source>
</evidence>
<organism evidence="2 3">
    <name type="scientific">Paractinoplanes toevensis</name>
    <dbReference type="NCBI Taxonomy" id="571911"/>
    <lineage>
        <taxon>Bacteria</taxon>
        <taxon>Bacillati</taxon>
        <taxon>Actinomycetota</taxon>
        <taxon>Actinomycetes</taxon>
        <taxon>Micromonosporales</taxon>
        <taxon>Micromonosporaceae</taxon>
        <taxon>Paractinoplanes</taxon>
    </lineage>
</organism>
<accession>A0A919T4L8</accession>
<evidence type="ECO:0000259" key="1">
    <source>
        <dbReference type="Pfam" id="PF24623"/>
    </source>
</evidence>
<dbReference type="InterPro" id="IPR056911">
    <property type="entry name" value="Phage_Znf_bind_put"/>
</dbReference>
<gene>
    <name evidence="2" type="ORF">Ato02nite_005610</name>
</gene>
<proteinExistence type="predicted"/>
<evidence type="ECO:0000313" key="2">
    <source>
        <dbReference type="EMBL" id="GIM88768.1"/>
    </source>
</evidence>
<protein>
    <recommendedName>
        <fullName evidence="1">DNA-binding phage zinc finger domain-containing protein</fullName>
    </recommendedName>
</protein>